<dbReference type="Proteomes" id="UP000664360">
    <property type="component" value="Chromosome"/>
</dbReference>
<proteinExistence type="predicted"/>
<feature type="domain" description="HTH araC/xylS-type" evidence="9">
    <location>
        <begin position="412"/>
        <end position="511"/>
    </location>
</feature>
<dbReference type="EMBL" id="CP147250">
    <property type="protein sequence ID" value="WYJ81477.1"/>
    <property type="molecule type" value="Genomic_DNA"/>
</dbReference>
<dbReference type="Gene3D" id="1.10.10.60">
    <property type="entry name" value="Homeodomain-like"/>
    <property type="match status" value="2"/>
</dbReference>
<evidence type="ECO:0000259" key="9">
    <source>
        <dbReference type="PROSITE" id="PS01124"/>
    </source>
</evidence>
<name>A0ABZ2T0P4_9ENTE</name>
<reference evidence="11 12" key="2">
    <citation type="submission" date="2024-03" db="EMBL/GenBank/DDBJ databases">
        <title>The Genome Sequence of Enterococcus sp. DIV1094.</title>
        <authorList>
            <consortium name="The Broad Institute Genomics Platform"/>
            <consortium name="The Broad Institute Microbial Omics Core"/>
            <consortium name="The Broad Institute Genomic Center for Infectious Diseases"/>
            <person name="Earl A."/>
            <person name="Manson A."/>
            <person name="Gilmore M."/>
            <person name="Schwartman J."/>
            <person name="Shea T."/>
            <person name="Abouelleil A."/>
            <person name="Cao P."/>
            <person name="Chapman S."/>
            <person name="Cusick C."/>
            <person name="Young S."/>
            <person name="Neafsey D."/>
            <person name="Nusbaum C."/>
            <person name="Birren B."/>
        </authorList>
    </citation>
    <scope>NUCLEOTIDE SEQUENCE [LARGE SCALE GENOMIC DNA]</scope>
    <source>
        <strain evidence="11 12">DIV1094</strain>
    </source>
</reference>
<dbReference type="CDD" id="cd17536">
    <property type="entry name" value="REC_YesN-like"/>
    <property type="match status" value="1"/>
</dbReference>
<evidence type="ECO:0000256" key="8">
    <source>
        <dbReference type="PROSITE-ProRule" id="PRU00169"/>
    </source>
</evidence>
<evidence type="ECO:0000259" key="10">
    <source>
        <dbReference type="PROSITE" id="PS50110"/>
    </source>
</evidence>
<evidence type="ECO:0000256" key="6">
    <source>
        <dbReference type="ARBA" id="ARBA00023125"/>
    </source>
</evidence>
<dbReference type="PANTHER" id="PTHR42713">
    <property type="entry name" value="HISTIDINE KINASE-RELATED"/>
    <property type="match status" value="1"/>
</dbReference>
<reference evidence="11 12" key="1">
    <citation type="submission" date="2021-03" db="EMBL/GenBank/DDBJ databases">
        <authorList>
            <person name="Gilmore M.S."/>
            <person name="Schwartzman J."/>
            <person name="Van Tyne D."/>
            <person name="Martin M."/>
            <person name="Earl A.M."/>
            <person name="Manson A.L."/>
            <person name="Straub T."/>
            <person name="Salamzade R."/>
            <person name="Saavedra J."/>
            <person name="Lebreton F."/>
            <person name="Prichula J."/>
            <person name="Schaufler K."/>
            <person name="Gaca A."/>
            <person name="Sgardioli B."/>
            <person name="Wagenaar J."/>
            <person name="Strong T."/>
        </authorList>
    </citation>
    <scope>NUCLEOTIDE SEQUENCE [LARGE SCALE GENOMIC DNA]</scope>
    <source>
        <strain evidence="11 12">DIV1094</strain>
    </source>
</reference>
<evidence type="ECO:0000256" key="3">
    <source>
        <dbReference type="ARBA" id="ARBA00022553"/>
    </source>
</evidence>
<evidence type="ECO:0000313" key="12">
    <source>
        <dbReference type="Proteomes" id="UP000664360"/>
    </source>
</evidence>
<evidence type="ECO:0000256" key="1">
    <source>
        <dbReference type="ARBA" id="ARBA00004496"/>
    </source>
</evidence>
<dbReference type="RefSeq" id="WP_206859196.1">
    <property type="nucleotide sequence ID" value="NZ_CP147250.1"/>
</dbReference>
<keyword evidence="4" id="KW-0902">Two-component regulatory system</keyword>
<dbReference type="Gene3D" id="3.40.50.2300">
    <property type="match status" value="1"/>
</dbReference>
<dbReference type="SMART" id="SM00448">
    <property type="entry name" value="REC"/>
    <property type="match status" value="1"/>
</dbReference>
<keyword evidence="5" id="KW-0805">Transcription regulation</keyword>
<dbReference type="SUPFAM" id="SSF46689">
    <property type="entry name" value="Homeodomain-like"/>
    <property type="match status" value="2"/>
</dbReference>
<dbReference type="InterPro" id="IPR009057">
    <property type="entry name" value="Homeodomain-like_sf"/>
</dbReference>
<dbReference type="Pfam" id="PF12833">
    <property type="entry name" value="HTH_18"/>
    <property type="match status" value="1"/>
</dbReference>
<feature type="modified residue" description="4-aspartylphosphate" evidence="8">
    <location>
        <position position="57"/>
    </location>
</feature>
<dbReference type="InterPro" id="IPR011006">
    <property type="entry name" value="CheY-like_superfamily"/>
</dbReference>
<sequence length="528" mass="60948">MYKIFIAEDEHLIRESLKRMLTGFSNFLPLGPIGDASDGELALAMIAEQKPDILLTDIRMPFMNGLELANEVKKLLPDIQIIFISGYDEFTYAKTAIQLQAADYLLKPIKPDELQESLEHIIQKLEADSLLKQAKETTSYSLEVQKNFYLNALFNNQLLLSEAIDEGRKLDREIAGNKFMVLLIANHANKFFSDYDVFHEKMAELFDNDKHMLFSSLSSRFIKLLIFDQNEEILQKKANQVALLSHKTLSHTTDDLVIAIGHPVQRISEIARSYETAVQLLSYLTVDPNLKILSYLDYEKKLTSYGQTFDLKESITLLRKSEIQPFIEELVKQIDQHADPLLIRHLIINELNHLVKIRQKQSNQVVSLASPEETPAILSETPLFKKYLEQMIHFLKEMVLENHMSQYKEVLEQSIEYIEIHYSEPELSLKEVADHVHLSSSHFSTIFSQALGQTFIDYLTEQRLSMAKRLLRETNLKLSAIAAEVGYNDPNYFSSIFKRKETISPKEYRKMKQKGGYSLQENNYLVNK</sequence>
<dbReference type="InterPro" id="IPR001789">
    <property type="entry name" value="Sig_transdc_resp-reg_receiver"/>
</dbReference>
<dbReference type="InterPro" id="IPR051552">
    <property type="entry name" value="HptR"/>
</dbReference>
<organism evidence="11 12">
    <name type="scientific">Candidatus Enterococcus mangumiae</name>
    <dbReference type="NCBI Taxonomy" id="2230878"/>
    <lineage>
        <taxon>Bacteria</taxon>
        <taxon>Bacillati</taxon>
        <taxon>Bacillota</taxon>
        <taxon>Bacilli</taxon>
        <taxon>Lactobacillales</taxon>
        <taxon>Enterococcaceae</taxon>
        <taxon>Enterococcus</taxon>
    </lineage>
</organism>
<evidence type="ECO:0000313" key="11">
    <source>
        <dbReference type="EMBL" id="WYJ81477.1"/>
    </source>
</evidence>
<dbReference type="InterPro" id="IPR018060">
    <property type="entry name" value="HTH_AraC"/>
</dbReference>
<dbReference type="Pfam" id="PF00072">
    <property type="entry name" value="Response_reg"/>
    <property type="match status" value="1"/>
</dbReference>
<keyword evidence="7" id="KW-0804">Transcription</keyword>
<keyword evidence="6" id="KW-0238">DNA-binding</keyword>
<keyword evidence="2" id="KW-0963">Cytoplasm</keyword>
<evidence type="ECO:0000256" key="7">
    <source>
        <dbReference type="ARBA" id="ARBA00023163"/>
    </source>
</evidence>
<feature type="domain" description="Response regulatory" evidence="10">
    <location>
        <begin position="3"/>
        <end position="122"/>
    </location>
</feature>
<evidence type="ECO:0000256" key="5">
    <source>
        <dbReference type="ARBA" id="ARBA00023015"/>
    </source>
</evidence>
<protein>
    <submittedName>
        <fullName evidence="11">Two-component system, response regulator YesN</fullName>
    </submittedName>
</protein>
<accession>A0ABZ2T0P4</accession>
<dbReference type="SUPFAM" id="SSF52172">
    <property type="entry name" value="CheY-like"/>
    <property type="match status" value="1"/>
</dbReference>
<comment type="subcellular location">
    <subcellularLocation>
        <location evidence="1">Cytoplasm</location>
    </subcellularLocation>
</comment>
<keyword evidence="12" id="KW-1185">Reference proteome</keyword>
<gene>
    <name evidence="11" type="ORF">DOK79_003062</name>
</gene>
<keyword evidence="3 8" id="KW-0597">Phosphoprotein</keyword>
<dbReference type="PANTHER" id="PTHR42713:SF3">
    <property type="entry name" value="TRANSCRIPTIONAL REGULATORY PROTEIN HPTR"/>
    <property type="match status" value="1"/>
</dbReference>
<dbReference type="PROSITE" id="PS01124">
    <property type="entry name" value="HTH_ARAC_FAMILY_2"/>
    <property type="match status" value="1"/>
</dbReference>
<dbReference type="PROSITE" id="PS50110">
    <property type="entry name" value="RESPONSE_REGULATORY"/>
    <property type="match status" value="1"/>
</dbReference>
<dbReference type="SMART" id="SM00342">
    <property type="entry name" value="HTH_ARAC"/>
    <property type="match status" value="1"/>
</dbReference>
<evidence type="ECO:0000256" key="4">
    <source>
        <dbReference type="ARBA" id="ARBA00023012"/>
    </source>
</evidence>
<evidence type="ECO:0000256" key="2">
    <source>
        <dbReference type="ARBA" id="ARBA00022490"/>
    </source>
</evidence>